<organism evidence="2 3">
    <name type="scientific">Parascedosporium putredinis</name>
    <dbReference type="NCBI Taxonomy" id="1442378"/>
    <lineage>
        <taxon>Eukaryota</taxon>
        <taxon>Fungi</taxon>
        <taxon>Dikarya</taxon>
        <taxon>Ascomycota</taxon>
        <taxon>Pezizomycotina</taxon>
        <taxon>Sordariomycetes</taxon>
        <taxon>Hypocreomycetidae</taxon>
        <taxon>Microascales</taxon>
        <taxon>Microascaceae</taxon>
        <taxon>Parascedosporium</taxon>
    </lineage>
</organism>
<keyword evidence="3" id="KW-1185">Reference proteome</keyword>
<accession>A0A9P1HDX1</accession>
<gene>
    <name evidence="2" type="ORF">PPNO1_LOCUS9536</name>
</gene>
<name>A0A9P1HDX1_9PEZI</name>
<sequence length="163" mass="18192">MLSPRFTPKFINSRIPRRSRRVSSTVKKSNYFEDDDSDDPLANKSSKKSKGTSGPRGKRKTEELDEVSDEYKEDSAAGQDEDDADEEEPEEDQDQNEFATKVTVPHFSAACKSTDANIALKAFAARNKENAMKARPKVSLLNSIVRPDPNVDGEFDSGDDEEE</sequence>
<proteinExistence type="predicted"/>
<dbReference type="AlphaFoldDB" id="A0A9P1HDX1"/>
<dbReference type="OrthoDB" id="2537769at2759"/>
<feature type="compositionally biased region" description="Acidic residues" evidence="1">
    <location>
        <begin position="79"/>
        <end position="95"/>
    </location>
</feature>
<reference evidence="2" key="1">
    <citation type="submission" date="2022-11" db="EMBL/GenBank/DDBJ databases">
        <authorList>
            <person name="Scott C."/>
            <person name="Bruce N."/>
        </authorList>
    </citation>
    <scope>NUCLEOTIDE SEQUENCE</scope>
</reference>
<protein>
    <submittedName>
        <fullName evidence="2">Uncharacterized protein</fullName>
    </submittedName>
</protein>
<dbReference type="EMBL" id="CALLCH030000021">
    <property type="protein sequence ID" value="CAI4219995.1"/>
    <property type="molecule type" value="Genomic_DNA"/>
</dbReference>
<evidence type="ECO:0000313" key="2">
    <source>
        <dbReference type="EMBL" id="CAI4219995.1"/>
    </source>
</evidence>
<comment type="caution">
    <text evidence="2">The sequence shown here is derived from an EMBL/GenBank/DDBJ whole genome shotgun (WGS) entry which is preliminary data.</text>
</comment>
<evidence type="ECO:0000313" key="3">
    <source>
        <dbReference type="Proteomes" id="UP000838763"/>
    </source>
</evidence>
<feature type="region of interest" description="Disordered" evidence="1">
    <location>
        <begin position="1"/>
        <end position="101"/>
    </location>
</feature>
<dbReference type="Proteomes" id="UP000838763">
    <property type="component" value="Unassembled WGS sequence"/>
</dbReference>
<evidence type="ECO:0000256" key="1">
    <source>
        <dbReference type="SAM" id="MobiDB-lite"/>
    </source>
</evidence>